<evidence type="ECO:0000256" key="2">
    <source>
        <dbReference type="ARBA" id="ARBA00023015"/>
    </source>
</evidence>
<gene>
    <name evidence="6" type="ORF">BXY66_2820</name>
</gene>
<feature type="domain" description="HTH lysR-type" evidence="5">
    <location>
        <begin position="4"/>
        <end position="61"/>
    </location>
</feature>
<sequence>MAQINLKQLETFVQVADLGGFRRAAERLNTTQPNVSARIAALEAQLGRKLMDRDAGSVRLTPFGESMLDKARQVLAAMDDFVSGAGDDALFDGVLRLGVTEMIAHSWLVPYLSGLKERFPNIDVDLTVDLSANLSEALFDRSLDLALQSGPFGRTSATALPLGSFPYIWVGAPVLDIGRRVLNWPELARFPILTHARGTLPFEQIQDHVEGFPDVSARIVPSTNMSACIQMTIEGLGVACLPESMVRQELATGKLEALRYLWCPDALRFFARFEDTAPHFVREAADLASEISWADLGVIRE</sequence>
<dbReference type="InterPro" id="IPR036388">
    <property type="entry name" value="WH-like_DNA-bd_sf"/>
</dbReference>
<dbReference type="GO" id="GO:0003700">
    <property type="term" value="F:DNA-binding transcription factor activity"/>
    <property type="evidence" value="ECO:0007669"/>
    <property type="project" value="InterPro"/>
</dbReference>
<dbReference type="PRINTS" id="PR00039">
    <property type="entry name" value="HTHLYSR"/>
</dbReference>
<name>A0A4R1N4I4_9RHOB</name>
<dbReference type="OrthoDB" id="9791253at2"/>
<comment type="similarity">
    <text evidence="1">Belongs to the LysR transcriptional regulatory family.</text>
</comment>
<evidence type="ECO:0000259" key="5">
    <source>
        <dbReference type="PROSITE" id="PS50931"/>
    </source>
</evidence>
<dbReference type="SUPFAM" id="SSF53850">
    <property type="entry name" value="Periplasmic binding protein-like II"/>
    <property type="match status" value="1"/>
</dbReference>
<dbReference type="InterPro" id="IPR000847">
    <property type="entry name" value="LysR_HTH_N"/>
</dbReference>
<evidence type="ECO:0000256" key="1">
    <source>
        <dbReference type="ARBA" id="ARBA00009437"/>
    </source>
</evidence>
<dbReference type="InterPro" id="IPR005119">
    <property type="entry name" value="LysR_subst-bd"/>
</dbReference>
<evidence type="ECO:0000313" key="7">
    <source>
        <dbReference type="Proteomes" id="UP000295673"/>
    </source>
</evidence>
<dbReference type="InterPro" id="IPR036390">
    <property type="entry name" value="WH_DNA-bd_sf"/>
</dbReference>
<dbReference type="FunFam" id="1.10.10.10:FF:000001">
    <property type="entry name" value="LysR family transcriptional regulator"/>
    <property type="match status" value="1"/>
</dbReference>
<keyword evidence="4" id="KW-0804">Transcription</keyword>
<dbReference type="PANTHER" id="PTHR30126:SF77">
    <property type="entry name" value="TRANSCRIPTIONAL REGULATORY PROTEIN"/>
    <property type="match status" value="1"/>
</dbReference>
<evidence type="ECO:0000313" key="6">
    <source>
        <dbReference type="EMBL" id="TCL01505.1"/>
    </source>
</evidence>
<dbReference type="CDD" id="cd05466">
    <property type="entry name" value="PBP2_LTTR_substrate"/>
    <property type="match status" value="1"/>
</dbReference>
<dbReference type="EMBL" id="SMGR01000002">
    <property type="protein sequence ID" value="TCL01505.1"/>
    <property type="molecule type" value="Genomic_DNA"/>
</dbReference>
<dbReference type="PROSITE" id="PS50931">
    <property type="entry name" value="HTH_LYSR"/>
    <property type="match status" value="1"/>
</dbReference>
<dbReference type="PANTHER" id="PTHR30126">
    <property type="entry name" value="HTH-TYPE TRANSCRIPTIONAL REGULATOR"/>
    <property type="match status" value="1"/>
</dbReference>
<dbReference type="Gene3D" id="3.40.190.290">
    <property type="match status" value="1"/>
</dbReference>
<dbReference type="Pfam" id="PF00126">
    <property type="entry name" value="HTH_1"/>
    <property type="match status" value="1"/>
</dbReference>
<dbReference type="SUPFAM" id="SSF46785">
    <property type="entry name" value="Winged helix' DNA-binding domain"/>
    <property type="match status" value="1"/>
</dbReference>
<dbReference type="Gene3D" id="1.10.10.10">
    <property type="entry name" value="Winged helix-like DNA-binding domain superfamily/Winged helix DNA-binding domain"/>
    <property type="match status" value="1"/>
</dbReference>
<protein>
    <submittedName>
        <fullName evidence="6">DNA-binding transcriptional LysR family regulator</fullName>
    </submittedName>
</protein>
<reference evidence="6 7" key="1">
    <citation type="submission" date="2019-03" db="EMBL/GenBank/DDBJ databases">
        <title>Genomic Encyclopedia of Archaeal and Bacterial Type Strains, Phase II (KMG-II): from individual species to whole genera.</title>
        <authorList>
            <person name="Goeker M."/>
        </authorList>
    </citation>
    <scope>NUCLEOTIDE SEQUENCE [LARGE SCALE GENOMIC DNA]</scope>
    <source>
        <strain evidence="6 7">DSM 26433</strain>
    </source>
</reference>
<evidence type="ECO:0000256" key="4">
    <source>
        <dbReference type="ARBA" id="ARBA00023163"/>
    </source>
</evidence>
<accession>A0A4R1N4I4</accession>
<proteinExistence type="inferred from homology"/>
<keyword evidence="3 6" id="KW-0238">DNA-binding</keyword>
<comment type="caution">
    <text evidence="6">The sequence shown here is derived from an EMBL/GenBank/DDBJ whole genome shotgun (WGS) entry which is preliminary data.</text>
</comment>
<evidence type="ECO:0000256" key="3">
    <source>
        <dbReference type="ARBA" id="ARBA00023125"/>
    </source>
</evidence>
<organism evidence="6 7">
    <name type="scientific">Shimia isoporae</name>
    <dbReference type="NCBI Taxonomy" id="647720"/>
    <lineage>
        <taxon>Bacteria</taxon>
        <taxon>Pseudomonadati</taxon>
        <taxon>Pseudomonadota</taxon>
        <taxon>Alphaproteobacteria</taxon>
        <taxon>Rhodobacterales</taxon>
        <taxon>Roseobacteraceae</taxon>
    </lineage>
</organism>
<dbReference type="Pfam" id="PF03466">
    <property type="entry name" value="LysR_substrate"/>
    <property type="match status" value="1"/>
</dbReference>
<keyword evidence="7" id="KW-1185">Reference proteome</keyword>
<dbReference type="GO" id="GO:0000976">
    <property type="term" value="F:transcription cis-regulatory region binding"/>
    <property type="evidence" value="ECO:0007669"/>
    <property type="project" value="TreeGrafter"/>
</dbReference>
<dbReference type="Proteomes" id="UP000295673">
    <property type="component" value="Unassembled WGS sequence"/>
</dbReference>
<dbReference type="RefSeq" id="WP_132860888.1">
    <property type="nucleotide sequence ID" value="NZ_SMGR01000002.1"/>
</dbReference>
<keyword evidence="2" id="KW-0805">Transcription regulation</keyword>
<dbReference type="AlphaFoldDB" id="A0A4R1N4I4"/>